<evidence type="ECO:0000313" key="2">
    <source>
        <dbReference type="Proteomes" id="UP000054248"/>
    </source>
</evidence>
<dbReference type="HOGENOM" id="CLU_2591527_0_0_1"/>
<evidence type="ECO:0000313" key="1">
    <source>
        <dbReference type="EMBL" id="KIO25118.1"/>
    </source>
</evidence>
<reference evidence="1 2" key="1">
    <citation type="submission" date="2014-04" db="EMBL/GenBank/DDBJ databases">
        <authorList>
            <consortium name="DOE Joint Genome Institute"/>
            <person name="Kuo A."/>
            <person name="Girlanda M."/>
            <person name="Perotto S."/>
            <person name="Kohler A."/>
            <person name="Nagy L.G."/>
            <person name="Floudas D."/>
            <person name="Copeland A."/>
            <person name="Barry K.W."/>
            <person name="Cichocki N."/>
            <person name="Veneault-Fourrey C."/>
            <person name="LaButti K."/>
            <person name="Lindquist E.A."/>
            <person name="Lipzen A."/>
            <person name="Lundell T."/>
            <person name="Morin E."/>
            <person name="Murat C."/>
            <person name="Sun H."/>
            <person name="Tunlid A."/>
            <person name="Henrissat B."/>
            <person name="Grigoriev I.V."/>
            <person name="Hibbett D.S."/>
            <person name="Martin F."/>
            <person name="Nordberg H.P."/>
            <person name="Cantor M.N."/>
            <person name="Hua S.X."/>
        </authorList>
    </citation>
    <scope>NUCLEOTIDE SEQUENCE [LARGE SCALE GENOMIC DNA]</scope>
    <source>
        <strain evidence="1 2">MUT 4182</strain>
    </source>
</reference>
<reference evidence="2" key="2">
    <citation type="submission" date="2015-01" db="EMBL/GenBank/DDBJ databases">
        <title>Evolutionary Origins and Diversification of the Mycorrhizal Mutualists.</title>
        <authorList>
            <consortium name="DOE Joint Genome Institute"/>
            <consortium name="Mycorrhizal Genomics Consortium"/>
            <person name="Kohler A."/>
            <person name="Kuo A."/>
            <person name="Nagy L.G."/>
            <person name="Floudas D."/>
            <person name="Copeland A."/>
            <person name="Barry K.W."/>
            <person name="Cichocki N."/>
            <person name="Veneault-Fourrey C."/>
            <person name="LaButti K."/>
            <person name="Lindquist E.A."/>
            <person name="Lipzen A."/>
            <person name="Lundell T."/>
            <person name="Morin E."/>
            <person name="Murat C."/>
            <person name="Riley R."/>
            <person name="Ohm R."/>
            <person name="Sun H."/>
            <person name="Tunlid A."/>
            <person name="Henrissat B."/>
            <person name="Grigoriev I.V."/>
            <person name="Hibbett D.S."/>
            <person name="Martin F."/>
        </authorList>
    </citation>
    <scope>NUCLEOTIDE SEQUENCE [LARGE SCALE GENOMIC DNA]</scope>
    <source>
        <strain evidence="2">MUT 4182</strain>
    </source>
</reference>
<protein>
    <submittedName>
        <fullName evidence="1">Uncharacterized protein</fullName>
    </submittedName>
</protein>
<proteinExistence type="predicted"/>
<sequence>MFSKTTIDQPPLTINIRRENFILNSGLTTIPDLAILTKIKSTGGVGGVRFLAPQREDGMLAVIWNEEASAPTWGG</sequence>
<name>A0A0C3KUE0_9AGAM</name>
<dbReference type="EMBL" id="KN823048">
    <property type="protein sequence ID" value="KIO25118.1"/>
    <property type="molecule type" value="Genomic_DNA"/>
</dbReference>
<organism evidence="1 2">
    <name type="scientific">Tulasnella calospora MUT 4182</name>
    <dbReference type="NCBI Taxonomy" id="1051891"/>
    <lineage>
        <taxon>Eukaryota</taxon>
        <taxon>Fungi</taxon>
        <taxon>Dikarya</taxon>
        <taxon>Basidiomycota</taxon>
        <taxon>Agaricomycotina</taxon>
        <taxon>Agaricomycetes</taxon>
        <taxon>Cantharellales</taxon>
        <taxon>Tulasnellaceae</taxon>
        <taxon>Tulasnella</taxon>
    </lineage>
</organism>
<gene>
    <name evidence="1" type="ORF">M407DRAFT_244192</name>
</gene>
<keyword evidence="2" id="KW-1185">Reference proteome</keyword>
<accession>A0A0C3KUE0</accession>
<dbReference type="AlphaFoldDB" id="A0A0C3KUE0"/>
<dbReference type="Proteomes" id="UP000054248">
    <property type="component" value="Unassembled WGS sequence"/>
</dbReference>